<dbReference type="InterPro" id="IPR036409">
    <property type="entry name" value="Aldolase_II/adducin_N_sf"/>
</dbReference>
<dbReference type="EMBL" id="BAAANY010000003">
    <property type="protein sequence ID" value="GAA1661958.1"/>
    <property type="molecule type" value="Genomic_DNA"/>
</dbReference>
<dbReference type="InterPro" id="IPR050197">
    <property type="entry name" value="Aldolase_class_II_sugar_metab"/>
</dbReference>
<dbReference type="InterPro" id="IPR001303">
    <property type="entry name" value="Aldolase_II/adducin_N"/>
</dbReference>
<evidence type="ECO:0000256" key="1">
    <source>
        <dbReference type="ARBA" id="ARBA00022723"/>
    </source>
</evidence>
<evidence type="ECO:0000313" key="5">
    <source>
        <dbReference type="Proteomes" id="UP001500618"/>
    </source>
</evidence>
<dbReference type="PANTHER" id="PTHR22789">
    <property type="entry name" value="FUCULOSE PHOSPHATE ALDOLASE"/>
    <property type="match status" value="1"/>
</dbReference>
<keyword evidence="1" id="KW-0479">Metal-binding</keyword>
<dbReference type="RefSeq" id="WP_344307438.1">
    <property type="nucleotide sequence ID" value="NZ_BAAANY010000003.1"/>
</dbReference>
<dbReference type="Gene3D" id="3.40.225.10">
    <property type="entry name" value="Class II aldolase/adducin N-terminal domain"/>
    <property type="match status" value="1"/>
</dbReference>
<name>A0ABN2FYC4_9ACTN</name>
<dbReference type="Proteomes" id="UP001500618">
    <property type="component" value="Unassembled WGS sequence"/>
</dbReference>
<evidence type="ECO:0000259" key="3">
    <source>
        <dbReference type="SMART" id="SM01007"/>
    </source>
</evidence>
<accession>A0ABN2FYC4</accession>
<sequence length="233" mass="25145">MPPEDDTATLTALATRALAAAGQGDMVWGHLAVRDPQGRGVWMKARGWGLEEITADRVGLVSWDGQPLAGDPHLHLEFPIHTEVMRARTEVNVTVHTHSAAVNAFSALGVPLRPLSHDAVWFTEHGLPRHTATANLVRTAELGRALAADLGAARACLMPQHGLVAVGVDAAHAVMTAILLERACSVQLAAQSAGEVRHWTSDEESLEKAPICWAPSQIEAGWQYWVRRATAYR</sequence>
<dbReference type="PANTHER" id="PTHR22789:SF0">
    <property type="entry name" value="3-OXO-TETRONATE 4-PHOSPHATE DECARBOXYLASE-RELATED"/>
    <property type="match status" value="1"/>
</dbReference>
<organism evidence="4 5">
    <name type="scientific">Fodinicola feengrottensis</name>
    <dbReference type="NCBI Taxonomy" id="435914"/>
    <lineage>
        <taxon>Bacteria</taxon>
        <taxon>Bacillati</taxon>
        <taxon>Actinomycetota</taxon>
        <taxon>Actinomycetes</taxon>
        <taxon>Mycobacteriales</taxon>
        <taxon>Fodinicola</taxon>
    </lineage>
</organism>
<dbReference type="SMART" id="SM01007">
    <property type="entry name" value="Aldolase_II"/>
    <property type="match status" value="1"/>
</dbReference>
<gene>
    <name evidence="4" type="ORF">GCM10009765_09290</name>
</gene>
<evidence type="ECO:0000313" key="4">
    <source>
        <dbReference type="EMBL" id="GAA1661958.1"/>
    </source>
</evidence>
<protein>
    <recommendedName>
        <fullName evidence="3">Class II aldolase/adducin N-terminal domain-containing protein</fullName>
    </recommendedName>
</protein>
<comment type="caution">
    <text evidence="4">The sequence shown here is derived from an EMBL/GenBank/DDBJ whole genome shotgun (WGS) entry which is preliminary data.</text>
</comment>
<keyword evidence="2" id="KW-0456">Lyase</keyword>
<evidence type="ECO:0000256" key="2">
    <source>
        <dbReference type="ARBA" id="ARBA00023239"/>
    </source>
</evidence>
<reference evidence="4 5" key="1">
    <citation type="journal article" date="2019" name="Int. J. Syst. Evol. Microbiol.">
        <title>The Global Catalogue of Microorganisms (GCM) 10K type strain sequencing project: providing services to taxonomists for standard genome sequencing and annotation.</title>
        <authorList>
            <consortium name="The Broad Institute Genomics Platform"/>
            <consortium name="The Broad Institute Genome Sequencing Center for Infectious Disease"/>
            <person name="Wu L."/>
            <person name="Ma J."/>
        </authorList>
    </citation>
    <scope>NUCLEOTIDE SEQUENCE [LARGE SCALE GENOMIC DNA]</scope>
    <source>
        <strain evidence="4 5">JCM 14718</strain>
    </source>
</reference>
<dbReference type="SUPFAM" id="SSF53639">
    <property type="entry name" value="AraD/HMP-PK domain-like"/>
    <property type="match status" value="1"/>
</dbReference>
<keyword evidence="5" id="KW-1185">Reference proteome</keyword>
<dbReference type="Pfam" id="PF00596">
    <property type="entry name" value="Aldolase_II"/>
    <property type="match status" value="1"/>
</dbReference>
<proteinExistence type="predicted"/>
<feature type="domain" description="Class II aldolase/adducin N-terminal" evidence="3">
    <location>
        <begin position="9"/>
        <end position="188"/>
    </location>
</feature>